<dbReference type="InterPro" id="IPR018247">
    <property type="entry name" value="EF_Hand_1_Ca_BS"/>
</dbReference>
<feature type="signal peptide" evidence="3">
    <location>
        <begin position="1"/>
        <end position="19"/>
    </location>
</feature>
<feature type="domain" description="EF-hand" evidence="4">
    <location>
        <begin position="25"/>
        <end position="60"/>
    </location>
</feature>
<keyword evidence="2" id="KW-0378">Hydrolase</keyword>
<evidence type="ECO:0000313" key="5">
    <source>
        <dbReference type="EMBL" id="EDM25557.1"/>
    </source>
</evidence>
<evidence type="ECO:0000256" key="1">
    <source>
        <dbReference type="ARBA" id="ARBA00010515"/>
    </source>
</evidence>
<keyword evidence="6" id="KW-1185">Reference proteome</keyword>
<evidence type="ECO:0000256" key="3">
    <source>
        <dbReference type="SAM" id="SignalP"/>
    </source>
</evidence>
<proteinExistence type="inferred from homology"/>
<accession>A6DRY2</accession>
<dbReference type="Gene3D" id="1.10.238.10">
    <property type="entry name" value="EF-hand"/>
    <property type="match status" value="1"/>
</dbReference>
<dbReference type="PANTHER" id="PTHR48081">
    <property type="entry name" value="AB HYDROLASE SUPERFAMILY PROTEIN C4A8.06C"/>
    <property type="match status" value="1"/>
</dbReference>
<dbReference type="SUPFAM" id="SSF47473">
    <property type="entry name" value="EF-hand"/>
    <property type="match status" value="1"/>
</dbReference>
<evidence type="ECO:0000256" key="2">
    <source>
        <dbReference type="ARBA" id="ARBA00022801"/>
    </source>
</evidence>
<dbReference type="Pfam" id="PF13499">
    <property type="entry name" value="EF-hand_7"/>
    <property type="match status" value="1"/>
</dbReference>
<dbReference type="Pfam" id="PF20434">
    <property type="entry name" value="BD-FAE"/>
    <property type="match status" value="1"/>
</dbReference>
<comment type="caution">
    <text evidence="5">The sequence shown here is derived from an EMBL/GenBank/DDBJ whole genome shotgun (WGS) entry which is preliminary data.</text>
</comment>
<dbReference type="InterPro" id="IPR002048">
    <property type="entry name" value="EF_hand_dom"/>
</dbReference>
<dbReference type="OrthoDB" id="265201at2"/>
<feature type="chain" id="PRO_5002694297" evidence="3">
    <location>
        <begin position="20"/>
        <end position="391"/>
    </location>
</feature>
<dbReference type="GO" id="GO:0004806">
    <property type="term" value="F:triacylglycerol lipase activity"/>
    <property type="evidence" value="ECO:0007669"/>
    <property type="project" value="TreeGrafter"/>
</dbReference>
<dbReference type="RefSeq" id="WP_007280600.1">
    <property type="nucleotide sequence ID" value="NZ_ABCK01000027.1"/>
</dbReference>
<dbReference type="PANTHER" id="PTHR48081:SF30">
    <property type="entry name" value="ACETYL-HYDROLASE LIPR-RELATED"/>
    <property type="match status" value="1"/>
</dbReference>
<dbReference type="InterPro" id="IPR029058">
    <property type="entry name" value="AB_hydrolase_fold"/>
</dbReference>
<reference evidence="5 6" key="1">
    <citation type="journal article" date="2010" name="J. Bacteriol.">
        <title>Genome sequence of Lentisphaera araneosa HTCC2155T, the type species of the order Lentisphaerales in the phylum Lentisphaerae.</title>
        <authorList>
            <person name="Thrash J.C."/>
            <person name="Cho J.C."/>
            <person name="Vergin K.L."/>
            <person name="Morris R.M."/>
            <person name="Giovannoni S.J."/>
        </authorList>
    </citation>
    <scope>NUCLEOTIDE SEQUENCE [LARGE SCALE GENOMIC DNA]</scope>
    <source>
        <strain evidence="5 6">HTCC2155</strain>
    </source>
</reference>
<dbReference type="SMART" id="SM00054">
    <property type="entry name" value="EFh"/>
    <property type="match status" value="2"/>
</dbReference>
<dbReference type="AlphaFoldDB" id="A6DRY2"/>
<name>A6DRY2_9BACT</name>
<dbReference type="InterPro" id="IPR050300">
    <property type="entry name" value="GDXG_lipolytic_enzyme"/>
</dbReference>
<organism evidence="5 6">
    <name type="scientific">Lentisphaera araneosa HTCC2155</name>
    <dbReference type="NCBI Taxonomy" id="313628"/>
    <lineage>
        <taxon>Bacteria</taxon>
        <taxon>Pseudomonadati</taxon>
        <taxon>Lentisphaerota</taxon>
        <taxon>Lentisphaeria</taxon>
        <taxon>Lentisphaerales</taxon>
        <taxon>Lentisphaeraceae</taxon>
        <taxon>Lentisphaera</taxon>
    </lineage>
</organism>
<dbReference type="PROSITE" id="PS50222">
    <property type="entry name" value="EF_HAND_2"/>
    <property type="match status" value="2"/>
</dbReference>
<dbReference type="GO" id="GO:0005509">
    <property type="term" value="F:calcium ion binding"/>
    <property type="evidence" value="ECO:0007669"/>
    <property type="project" value="InterPro"/>
</dbReference>
<comment type="similarity">
    <text evidence="1">Belongs to the 'GDXG' lipolytic enzyme family.</text>
</comment>
<evidence type="ECO:0000313" key="6">
    <source>
        <dbReference type="Proteomes" id="UP000004947"/>
    </source>
</evidence>
<sequence length="391" mass="44019">MRLQLFTLICIISSASLCANNKMLKPLNKLLQHFDQLDRNQDGNLSQEELQILQKKMAQNKNFSLEKLINHLDKNSDKGISKMELQTVLNSNGNLSTKVSSEPSSNIEASPYESKSFLNLSYGEHERNVMDVWLAKSDQSSPMVIYIHGGGFKGGDKKKGLRYRDSFLKEGISFAAINYRFLPQTRNGVFDCFNDSKRALQFISSKAQEWNLDRSKFALCGGSAGAGTCLWLAYKDDMADPNNSDPILKESTRVAAVAALNTQCSYDFTKWTAMFELEPQKGNEAELEFFYGLKPGELKTEKGQRHIQDADLVNHISKDDPPLYANNKTRGGKVDINDKGHVQHHPLHVKALKDKAQEVGLRHQCHAHAIGINDNPEDDTFHGFLIRELKK</sequence>
<dbReference type="SUPFAM" id="SSF53474">
    <property type="entry name" value="alpha/beta-Hydrolases"/>
    <property type="match status" value="1"/>
</dbReference>
<dbReference type="eggNOG" id="COG0657">
    <property type="taxonomic scope" value="Bacteria"/>
</dbReference>
<dbReference type="ESTHER" id="9bact-a6dry2">
    <property type="family name" value="BD-FAE"/>
</dbReference>
<dbReference type="PROSITE" id="PS00018">
    <property type="entry name" value="EF_HAND_1"/>
    <property type="match status" value="1"/>
</dbReference>
<dbReference type="InterPro" id="IPR049492">
    <property type="entry name" value="BD-FAE-like_dom"/>
</dbReference>
<dbReference type="STRING" id="313628.LNTAR_08041"/>
<protein>
    <submittedName>
        <fullName evidence="5">Probable lipase/esterase</fullName>
    </submittedName>
</protein>
<evidence type="ECO:0000259" key="4">
    <source>
        <dbReference type="PROSITE" id="PS50222"/>
    </source>
</evidence>
<gene>
    <name evidence="5" type="ORF">LNTAR_08041</name>
</gene>
<dbReference type="Gene3D" id="3.40.50.1820">
    <property type="entry name" value="alpha/beta hydrolase"/>
    <property type="match status" value="1"/>
</dbReference>
<feature type="domain" description="EF-hand" evidence="4">
    <location>
        <begin position="65"/>
        <end position="95"/>
    </location>
</feature>
<dbReference type="Proteomes" id="UP000004947">
    <property type="component" value="Unassembled WGS sequence"/>
</dbReference>
<dbReference type="InterPro" id="IPR011992">
    <property type="entry name" value="EF-hand-dom_pair"/>
</dbReference>
<keyword evidence="3" id="KW-0732">Signal</keyword>
<dbReference type="EMBL" id="ABCK01000027">
    <property type="protein sequence ID" value="EDM25557.1"/>
    <property type="molecule type" value="Genomic_DNA"/>
</dbReference>